<sequence length="203" mass="23384">MDITDETVERAIQEMETVCDHIRKEILELPCKGTSLISDSPSDLLKDFLFLENESIECSGLRNLSSHSAVVVMEILKRSKNGPIDSSISENIKMLKCNSKRFDEMISWKPSIKQESMTPEEKKRKNEESRAQELADLEKKLNLYQEHFELMQPRFTKGANPWVEIQPNWYGPFLDVLESSGLLKRHEDAYNVMLLDLTDGFGN</sequence>
<evidence type="ECO:0000313" key="2">
    <source>
        <dbReference type="Proteomes" id="UP001187531"/>
    </source>
</evidence>
<accession>A0AA88HV76</accession>
<evidence type="ECO:0000313" key="1">
    <source>
        <dbReference type="EMBL" id="KAK2718675.1"/>
    </source>
</evidence>
<reference evidence="1" key="1">
    <citation type="submission" date="2023-07" db="EMBL/GenBank/DDBJ databases">
        <title>Chromosome-level genome assembly of Artemia franciscana.</title>
        <authorList>
            <person name="Jo E."/>
        </authorList>
    </citation>
    <scope>NUCLEOTIDE SEQUENCE</scope>
    <source>
        <tissue evidence="1">Whole body</tissue>
    </source>
</reference>
<protein>
    <submittedName>
        <fullName evidence="1">Uncharacterized protein</fullName>
    </submittedName>
</protein>
<proteinExistence type="predicted"/>
<dbReference type="EMBL" id="JAVRJZ010000009">
    <property type="protein sequence ID" value="KAK2718675.1"/>
    <property type="molecule type" value="Genomic_DNA"/>
</dbReference>
<keyword evidence="2" id="KW-1185">Reference proteome</keyword>
<dbReference type="AlphaFoldDB" id="A0AA88HV76"/>
<name>A0AA88HV76_ARTSF</name>
<comment type="caution">
    <text evidence="1">The sequence shown here is derived from an EMBL/GenBank/DDBJ whole genome shotgun (WGS) entry which is preliminary data.</text>
</comment>
<gene>
    <name evidence="1" type="ORF">QYM36_005869</name>
</gene>
<organism evidence="1 2">
    <name type="scientific">Artemia franciscana</name>
    <name type="common">Brine shrimp</name>
    <name type="synonym">Artemia sanfranciscana</name>
    <dbReference type="NCBI Taxonomy" id="6661"/>
    <lineage>
        <taxon>Eukaryota</taxon>
        <taxon>Metazoa</taxon>
        <taxon>Ecdysozoa</taxon>
        <taxon>Arthropoda</taxon>
        <taxon>Crustacea</taxon>
        <taxon>Branchiopoda</taxon>
        <taxon>Anostraca</taxon>
        <taxon>Artemiidae</taxon>
        <taxon>Artemia</taxon>
    </lineage>
</organism>
<dbReference type="Proteomes" id="UP001187531">
    <property type="component" value="Unassembled WGS sequence"/>
</dbReference>